<keyword evidence="6" id="KW-0503">Monooxygenase</keyword>
<dbReference type="SUPFAM" id="SSF54373">
    <property type="entry name" value="FAD-linked reductases, C-terminal domain"/>
    <property type="match status" value="1"/>
</dbReference>
<dbReference type="SUPFAM" id="SSF51905">
    <property type="entry name" value="FAD/NAD(P)-binding domain"/>
    <property type="match status" value="1"/>
</dbReference>
<evidence type="ECO:0000256" key="4">
    <source>
        <dbReference type="ARBA" id="ARBA00022827"/>
    </source>
</evidence>
<reference evidence="8 9" key="1">
    <citation type="submission" date="2016-07" db="EMBL/GenBank/DDBJ databases">
        <title>Pervasive Adenine N6-methylation of Active Genes in Fungi.</title>
        <authorList>
            <consortium name="DOE Joint Genome Institute"/>
            <person name="Mondo S.J."/>
            <person name="Dannebaum R.O."/>
            <person name="Kuo R.C."/>
            <person name="Labutti K."/>
            <person name="Haridas S."/>
            <person name="Kuo A."/>
            <person name="Salamov A."/>
            <person name="Ahrendt S.R."/>
            <person name="Lipzen A."/>
            <person name="Sullivan W."/>
            <person name="Andreopoulos W.B."/>
            <person name="Clum A."/>
            <person name="Lindquist E."/>
            <person name="Daum C."/>
            <person name="Ramamoorthy G.K."/>
            <person name="Gryganskyi A."/>
            <person name="Culley D."/>
            <person name="Magnuson J.K."/>
            <person name="James T.Y."/>
            <person name="O'Malley M.A."/>
            <person name="Stajich J.E."/>
            <person name="Spatafora J.W."/>
            <person name="Visel A."/>
            <person name="Grigoriev I.V."/>
        </authorList>
    </citation>
    <scope>NUCLEOTIDE SEQUENCE [LARGE SCALE GENOMIC DNA]</scope>
    <source>
        <strain evidence="8 9">CBS 129021</strain>
    </source>
</reference>
<name>A0A1Y2DK08_9PEZI</name>
<dbReference type="GO" id="GO:0004497">
    <property type="term" value="F:monooxygenase activity"/>
    <property type="evidence" value="ECO:0007669"/>
    <property type="project" value="UniProtKB-KW"/>
</dbReference>
<evidence type="ECO:0000256" key="3">
    <source>
        <dbReference type="ARBA" id="ARBA00022630"/>
    </source>
</evidence>
<dbReference type="PANTHER" id="PTHR13789:SF261">
    <property type="entry name" value="HYDROXYLASE, PUTATIVE (AFU_ORTHOLOGUE AFUA_7G00590)-RELATED"/>
    <property type="match status" value="1"/>
</dbReference>
<comment type="caution">
    <text evidence="8">The sequence shown here is derived from an EMBL/GenBank/DDBJ whole genome shotgun (WGS) entry which is preliminary data.</text>
</comment>
<dbReference type="GeneID" id="63781722"/>
<accession>A0A1Y2DK08</accession>
<organism evidence="8 9">
    <name type="scientific">Pseudomassariella vexata</name>
    <dbReference type="NCBI Taxonomy" id="1141098"/>
    <lineage>
        <taxon>Eukaryota</taxon>
        <taxon>Fungi</taxon>
        <taxon>Dikarya</taxon>
        <taxon>Ascomycota</taxon>
        <taxon>Pezizomycotina</taxon>
        <taxon>Sordariomycetes</taxon>
        <taxon>Xylariomycetidae</taxon>
        <taxon>Amphisphaeriales</taxon>
        <taxon>Pseudomassariaceae</taxon>
        <taxon>Pseudomassariella</taxon>
    </lineage>
</organism>
<dbReference type="InterPro" id="IPR002938">
    <property type="entry name" value="FAD-bd"/>
</dbReference>
<keyword evidence="4" id="KW-0274">FAD</keyword>
<dbReference type="InParanoid" id="A0A1Y2DK08"/>
<dbReference type="InterPro" id="IPR050493">
    <property type="entry name" value="FAD-dep_Monooxygenase_BioMet"/>
</dbReference>
<keyword evidence="3" id="KW-0285">Flavoprotein</keyword>
<dbReference type="Gene3D" id="3.50.50.60">
    <property type="entry name" value="FAD/NAD(P)-binding domain"/>
    <property type="match status" value="1"/>
</dbReference>
<dbReference type="PANTHER" id="PTHR13789">
    <property type="entry name" value="MONOOXYGENASE"/>
    <property type="match status" value="1"/>
</dbReference>
<dbReference type="InterPro" id="IPR036188">
    <property type="entry name" value="FAD/NAD-bd_sf"/>
</dbReference>
<evidence type="ECO:0000256" key="2">
    <source>
        <dbReference type="ARBA" id="ARBA00007992"/>
    </source>
</evidence>
<gene>
    <name evidence="8" type="ORF">BCR38DRAFT_59707</name>
</gene>
<feature type="domain" description="FAD-binding" evidence="7">
    <location>
        <begin position="6"/>
        <end position="368"/>
    </location>
</feature>
<dbReference type="STRING" id="1141098.A0A1Y2DK08"/>
<keyword evidence="9" id="KW-1185">Reference proteome</keyword>
<evidence type="ECO:0000259" key="7">
    <source>
        <dbReference type="Pfam" id="PF01494"/>
    </source>
</evidence>
<keyword evidence="5" id="KW-0560">Oxidoreductase</keyword>
<comment type="pathway">
    <text evidence="1">Secondary metabolite biosynthesis.</text>
</comment>
<evidence type="ECO:0000256" key="5">
    <source>
        <dbReference type="ARBA" id="ARBA00023002"/>
    </source>
</evidence>
<comment type="similarity">
    <text evidence="2">Belongs to the paxM FAD-dependent monooxygenase family.</text>
</comment>
<protein>
    <recommendedName>
        <fullName evidence="7">FAD-binding domain-containing protein</fullName>
    </recommendedName>
</protein>
<dbReference type="Pfam" id="PF01494">
    <property type="entry name" value="FAD_binding_3"/>
    <property type="match status" value="1"/>
</dbReference>
<dbReference type="AlphaFoldDB" id="A0A1Y2DK08"/>
<dbReference type="PRINTS" id="PR00420">
    <property type="entry name" value="RNGMNOXGNASE"/>
</dbReference>
<evidence type="ECO:0000313" key="9">
    <source>
        <dbReference type="Proteomes" id="UP000193689"/>
    </source>
</evidence>
<sequence length="411" mass="45901">MTPLNIAIVGGGLGGPAAAIGLAKNGHVVSIYERSTAVEAIGYGFRITPNSDHCLKWLGIDVVAGGAVTANTARMMDREGRVTREWKENEDLEAMKQGTSVFAYRAALQRQLLEKASEGGVEVKIGVKVISVDVSNNTLYFDDKTSTSVDLIIGADGVHSRIRPHVVDSSILYPKPSTGHSCVRFMLSTYTLLSDPIVSRMIDDSFKMLSWNDQQDKRIVAYAVDFDRSWIFTCTHPEQLSLQQTSEGSQADTIAYNQKISLERVKEIYKDFDPLALRILDLTDPNGFRVWKLLDMDELPRWSVNHTVLLGDACHPVVPYGYSGASMSIEDAVTLCVLLPANVESSQIQDRLQLYEKIRKPRVRRVLEVSREVSHGKENRELVEEYYQFLVSHDAIEFAREELAGHLTKSH</sequence>
<evidence type="ECO:0000256" key="6">
    <source>
        <dbReference type="ARBA" id="ARBA00023033"/>
    </source>
</evidence>
<evidence type="ECO:0000313" key="8">
    <source>
        <dbReference type="EMBL" id="ORY59582.1"/>
    </source>
</evidence>
<dbReference type="OrthoDB" id="1047367at2759"/>
<dbReference type="RefSeq" id="XP_040712156.1">
    <property type="nucleotide sequence ID" value="XM_040865510.1"/>
</dbReference>
<dbReference type="GO" id="GO:0071949">
    <property type="term" value="F:FAD binding"/>
    <property type="evidence" value="ECO:0007669"/>
    <property type="project" value="InterPro"/>
</dbReference>
<dbReference type="EMBL" id="MCFJ01000013">
    <property type="protein sequence ID" value="ORY59582.1"/>
    <property type="molecule type" value="Genomic_DNA"/>
</dbReference>
<proteinExistence type="inferred from homology"/>
<dbReference type="Proteomes" id="UP000193689">
    <property type="component" value="Unassembled WGS sequence"/>
</dbReference>
<evidence type="ECO:0000256" key="1">
    <source>
        <dbReference type="ARBA" id="ARBA00005179"/>
    </source>
</evidence>